<dbReference type="InterPro" id="IPR020471">
    <property type="entry name" value="AKR"/>
</dbReference>
<evidence type="ECO:0000313" key="2">
    <source>
        <dbReference type="EMBL" id="KAG6777653.1"/>
    </source>
</evidence>
<keyword evidence="1" id="KW-1133">Transmembrane helix</keyword>
<gene>
    <name evidence="2" type="ORF">POTOM_017479</name>
</gene>
<dbReference type="GO" id="GO:0016491">
    <property type="term" value="F:oxidoreductase activity"/>
    <property type="evidence" value="ECO:0007669"/>
    <property type="project" value="InterPro"/>
</dbReference>
<sequence length="144" mass="16002">MKKDFVGCEPENLTQPDILASWREMEALYESGKAHVVGVSNFSSKKLGDLLACWIIIAALFSVIVVAAADNGLELLHQITRPREHWSSFCTLCCPSKSRAQVALRWGLQMGSSVLPKSINKERLVTRTTFVHGTYGAYMTLDEL</sequence>
<protein>
    <recommendedName>
        <fullName evidence="4">NADP-dependent oxidoreductase domain-containing protein</fullName>
    </recommendedName>
</protein>
<name>A0A8X7ZUQ6_POPTO</name>
<dbReference type="PANTHER" id="PTHR11732">
    <property type="entry name" value="ALDO/KETO REDUCTASE"/>
    <property type="match status" value="1"/>
</dbReference>
<dbReference type="EMBL" id="JAAWWB010000008">
    <property type="protein sequence ID" value="KAG6777653.1"/>
    <property type="molecule type" value="Genomic_DNA"/>
</dbReference>
<keyword evidence="1" id="KW-0472">Membrane</keyword>
<accession>A0A8X7ZUQ6</accession>
<keyword evidence="3" id="KW-1185">Reference proteome</keyword>
<comment type="caution">
    <text evidence="2">The sequence shown here is derived from an EMBL/GenBank/DDBJ whole genome shotgun (WGS) entry which is preliminary data.</text>
</comment>
<dbReference type="Proteomes" id="UP000886885">
    <property type="component" value="Chromosome 4D"/>
</dbReference>
<feature type="transmembrane region" description="Helical" evidence="1">
    <location>
        <begin position="50"/>
        <end position="69"/>
    </location>
</feature>
<organism evidence="2 3">
    <name type="scientific">Populus tomentosa</name>
    <name type="common">Chinese white poplar</name>
    <dbReference type="NCBI Taxonomy" id="118781"/>
    <lineage>
        <taxon>Eukaryota</taxon>
        <taxon>Viridiplantae</taxon>
        <taxon>Streptophyta</taxon>
        <taxon>Embryophyta</taxon>
        <taxon>Tracheophyta</taxon>
        <taxon>Spermatophyta</taxon>
        <taxon>Magnoliopsida</taxon>
        <taxon>eudicotyledons</taxon>
        <taxon>Gunneridae</taxon>
        <taxon>Pentapetalae</taxon>
        <taxon>rosids</taxon>
        <taxon>fabids</taxon>
        <taxon>Malpighiales</taxon>
        <taxon>Salicaceae</taxon>
        <taxon>Saliceae</taxon>
        <taxon>Populus</taxon>
    </lineage>
</organism>
<evidence type="ECO:0000256" key="1">
    <source>
        <dbReference type="SAM" id="Phobius"/>
    </source>
</evidence>
<reference evidence="2" key="1">
    <citation type="journal article" date="2020" name="bioRxiv">
        <title>Hybrid origin of Populus tomentosa Carr. identified through genome sequencing and phylogenomic analysis.</title>
        <authorList>
            <person name="An X."/>
            <person name="Gao K."/>
            <person name="Chen Z."/>
            <person name="Li J."/>
            <person name="Yang X."/>
            <person name="Yang X."/>
            <person name="Zhou J."/>
            <person name="Guo T."/>
            <person name="Zhao T."/>
            <person name="Huang S."/>
            <person name="Miao D."/>
            <person name="Khan W.U."/>
            <person name="Rao P."/>
            <person name="Ye M."/>
            <person name="Lei B."/>
            <person name="Liao W."/>
            <person name="Wang J."/>
            <person name="Ji L."/>
            <person name="Li Y."/>
            <person name="Guo B."/>
            <person name="Mustafa N.S."/>
            <person name="Li S."/>
            <person name="Yun Q."/>
            <person name="Keller S.R."/>
            <person name="Mao J."/>
            <person name="Zhang R."/>
            <person name="Strauss S.H."/>
        </authorList>
    </citation>
    <scope>NUCLEOTIDE SEQUENCE</scope>
    <source>
        <strain evidence="2">GM15</strain>
        <tissue evidence="2">Leaf</tissue>
    </source>
</reference>
<evidence type="ECO:0008006" key="4">
    <source>
        <dbReference type="Google" id="ProtNLM"/>
    </source>
</evidence>
<keyword evidence="1" id="KW-0812">Transmembrane</keyword>
<dbReference type="AlphaFoldDB" id="A0A8X7ZUQ6"/>
<proteinExistence type="predicted"/>
<evidence type="ECO:0000313" key="3">
    <source>
        <dbReference type="Proteomes" id="UP000886885"/>
    </source>
</evidence>
<dbReference type="OrthoDB" id="1728341at2759"/>